<dbReference type="GO" id="GO:0009451">
    <property type="term" value="P:RNA modification"/>
    <property type="evidence" value="ECO:0007669"/>
    <property type="project" value="InterPro"/>
</dbReference>
<sequence>MYTRLEQEGIKPDRATYFSAIKACATLAALGWGKRIHDAAKQAGFATDIAVTNALIDMYAKCGSLKDAREVFDESPKRTVVTWTALISGYAEQSDYDTAVKLFYDMQQESIEPDGLAFLSLLSACSHKGLVEKGLFHLREMRDQHGILETLEHLDCIVDLVGCGGFFNVGEDLLETMPFKSNIVGWLSLLGSCRLHVNVEVARRCFDYVVALARDHAAAHVMMSNVYSKAGMYKEALELEIARLGKEAWKKAGQAYVEVEDCIHRFSANDTSHPQTLSIHSKLESLSWQAKEQGLLNDSLDLEALSPPVKQDLFCRHSEKLAITFGLLNTPADTPIRVTKNIRVCPDCHQSIKLISKIERREIIVKDVDCIHHFRDGACSCEDRDYVNSTCKNHILTRK</sequence>
<evidence type="ECO:0000313" key="5">
    <source>
        <dbReference type="Proteomes" id="UP000886520"/>
    </source>
</evidence>
<dbReference type="PROSITE" id="PS51375">
    <property type="entry name" value="PPR"/>
    <property type="match status" value="2"/>
</dbReference>
<evidence type="ECO:0000259" key="3">
    <source>
        <dbReference type="Pfam" id="PF14432"/>
    </source>
</evidence>
<accession>A0A9D4UW68</accession>
<dbReference type="PANTHER" id="PTHR47926">
    <property type="entry name" value="PENTATRICOPEPTIDE REPEAT-CONTAINING PROTEIN"/>
    <property type="match status" value="1"/>
</dbReference>
<dbReference type="Pfam" id="PF13041">
    <property type="entry name" value="PPR_2"/>
    <property type="match status" value="1"/>
</dbReference>
<dbReference type="Pfam" id="PF01535">
    <property type="entry name" value="PPR"/>
    <property type="match status" value="2"/>
</dbReference>
<comment type="caution">
    <text evidence="4">The sequence shown here is derived from an EMBL/GenBank/DDBJ whole genome shotgun (WGS) entry which is preliminary data.</text>
</comment>
<reference evidence="4" key="1">
    <citation type="submission" date="2021-01" db="EMBL/GenBank/DDBJ databases">
        <title>Adiantum capillus-veneris genome.</title>
        <authorList>
            <person name="Fang Y."/>
            <person name="Liao Q."/>
        </authorList>
    </citation>
    <scope>NUCLEOTIDE SEQUENCE</scope>
    <source>
        <strain evidence="4">H3</strain>
        <tissue evidence="4">Leaf</tissue>
    </source>
</reference>
<dbReference type="SUPFAM" id="SSF48452">
    <property type="entry name" value="TPR-like"/>
    <property type="match status" value="1"/>
</dbReference>
<feature type="repeat" description="PPR" evidence="2">
    <location>
        <begin position="79"/>
        <end position="113"/>
    </location>
</feature>
<evidence type="ECO:0000256" key="1">
    <source>
        <dbReference type="ARBA" id="ARBA00022737"/>
    </source>
</evidence>
<dbReference type="EMBL" id="JABFUD020000009">
    <property type="protein sequence ID" value="KAI5075139.1"/>
    <property type="molecule type" value="Genomic_DNA"/>
</dbReference>
<dbReference type="OrthoDB" id="185373at2759"/>
<dbReference type="GO" id="GO:0003723">
    <property type="term" value="F:RNA binding"/>
    <property type="evidence" value="ECO:0007669"/>
    <property type="project" value="InterPro"/>
</dbReference>
<proteinExistence type="predicted"/>
<protein>
    <recommendedName>
        <fullName evidence="3">DYW domain-containing protein</fullName>
    </recommendedName>
</protein>
<organism evidence="4 5">
    <name type="scientific">Adiantum capillus-veneris</name>
    <name type="common">Maidenhair fern</name>
    <dbReference type="NCBI Taxonomy" id="13818"/>
    <lineage>
        <taxon>Eukaryota</taxon>
        <taxon>Viridiplantae</taxon>
        <taxon>Streptophyta</taxon>
        <taxon>Embryophyta</taxon>
        <taxon>Tracheophyta</taxon>
        <taxon>Polypodiopsida</taxon>
        <taxon>Polypodiidae</taxon>
        <taxon>Polypodiales</taxon>
        <taxon>Pteridineae</taxon>
        <taxon>Pteridaceae</taxon>
        <taxon>Vittarioideae</taxon>
        <taxon>Adiantum</taxon>
    </lineage>
</organism>
<dbReference type="Proteomes" id="UP000886520">
    <property type="component" value="Chromosome 9"/>
</dbReference>
<keyword evidence="1" id="KW-0677">Repeat</keyword>
<dbReference type="InterPro" id="IPR032867">
    <property type="entry name" value="DYW_dom"/>
</dbReference>
<dbReference type="InterPro" id="IPR046960">
    <property type="entry name" value="PPR_At4g14850-like_plant"/>
</dbReference>
<dbReference type="NCBIfam" id="TIGR00756">
    <property type="entry name" value="PPR"/>
    <property type="match status" value="2"/>
</dbReference>
<dbReference type="GO" id="GO:0008270">
    <property type="term" value="F:zinc ion binding"/>
    <property type="evidence" value="ECO:0007669"/>
    <property type="project" value="InterPro"/>
</dbReference>
<evidence type="ECO:0000256" key="2">
    <source>
        <dbReference type="PROSITE-ProRule" id="PRU00708"/>
    </source>
</evidence>
<dbReference type="InterPro" id="IPR002885">
    <property type="entry name" value="PPR_rpt"/>
</dbReference>
<dbReference type="InterPro" id="IPR011990">
    <property type="entry name" value="TPR-like_helical_dom_sf"/>
</dbReference>
<feature type="repeat" description="PPR" evidence="2">
    <location>
        <begin position="48"/>
        <end position="78"/>
    </location>
</feature>
<gene>
    <name evidence="4" type="ORF">GOP47_0009215</name>
</gene>
<dbReference type="Pfam" id="PF14432">
    <property type="entry name" value="DYW_deaminase"/>
    <property type="match status" value="1"/>
</dbReference>
<dbReference type="FunFam" id="1.25.40.10:FF:000090">
    <property type="entry name" value="Pentatricopeptide repeat-containing protein, chloroplastic"/>
    <property type="match status" value="1"/>
</dbReference>
<name>A0A9D4UW68_ADICA</name>
<evidence type="ECO:0000313" key="4">
    <source>
        <dbReference type="EMBL" id="KAI5075139.1"/>
    </source>
</evidence>
<dbReference type="Gene3D" id="1.25.40.10">
    <property type="entry name" value="Tetratricopeptide repeat domain"/>
    <property type="match status" value="1"/>
</dbReference>
<dbReference type="PANTHER" id="PTHR47926:SF382">
    <property type="entry name" value="PENTACOTRIPEPTIDE-REPEAT REGION OF PRORP DOMAIN-CONTAINING PROTEIN"/>
    <property type="match status" value="1"/>
</dbReference>
<feature type="domain" description="DYW" evidence="3">
    <location>
        <begin position="309"/>
        <end position="383"/>
    </location>
</feature>
<keyword evidence="5" id="KW-1185">Reference proteome</keyword>
<dbReference type="AlphaFoldDB" id="A0A9D4UW68"/>